<accession>A0ABT6XIE0</accession>
<evidence type="ECO:0000313" key="3">
    <source>
        <dbReference type="Proteomes" id="UP001321580"/>
    </source>
</evidence>
<proteinExistence type="predicted"/>
<dbReference type="EMBL" id="JASGBI010000001">
    <property type="protein sequence ID" value="MDI9239555.1"/>
    <property type="molecule type" value="Genomic_DNA"/>
</dbReference>
<dbReference type="Proteomes" id="UP001321580">
    <property type="component" value="Unassembled WGS sequence"/>
</dbReference>
<keyword evidence="1" id="KW-0732">Signal</keyword>
<evidence type="ECO:0000313" key="2">
    <source>
        <dbReference type="EMBL" id="MDI9239555.1"/>
    </source>
</evidence>
<keyword evidence="2" id="KW-0378">Hydrolase</keyword>
<organism evidence="2 3">
    <name type="scientific">Lysobacter stagni</name>
    <dbReference type="NCBI Taxonomy" id="3045172"/>
    <lineage>
        <taxon>Bacteria</taxon>
        <taxon>Pseudomonadati</taxon>
        <taxon>Pseudomonadota</taxon>
        <taxon>Gammaproteobacteria</taxon>
        <taxon>Lysobacterales</taxon>
        <taxon>Lysobacteraceae</taxon>
        <taxon>Lysobacter</taxon>
    </lineage>
</organism>
<comment type="caution">
    <text evidence="2">The sequence shown here is derived from an EMBL/GenBank/DDBJ whole genome shotgun (WGS) entry which is preliminary data.</text>
</comment>
<name>A0ABT6XIE0_9GAMM</name>
<dbReference type="RefSeq" id="WP_283212935.1">
    <property type="nucleotide sequence ID" value="NZ_JASGBI010000001.1"/>
</dbReference>
<evidence type="ECO:0000256" key="1">
    <source>
        <dbReference type="SAM" id="SignalP"/>
    </source>
</evidence>
<protein>
    <submittedName>
        <fullName evidence="2">DUF2268 domain-containing putative Zn-dependent protease</fullName>
    </submittedName>
</protein>
<dbReference type="GO" id="GO:0006508">
    <property type="term" value="P:proteolysis"/>
    <property type="evidence" value="ECO:0007669"/>
    <property type="project" value="UniProtKB-KW"/>
</dbReference>
<sequence>MLRLRHFAPLVVFCLVPVCAQAAPPGPQILTEDVTRFYAMYDATAGKPTVEQIEQDYLARGTPSLHEFAKLRRVTAQSIADRMARDPAIYANAKQCMTTLPAVEKRLTAAFARLAQVYPEAKFPPVAIVVGRGKPVGMAYPGGLTIGLEALCAADFMNPDIEDRFVHVIAHEYGHIQQTGATDFEDGDPRATVLRVSLIEGGAEFISELISGNVGNPGLADRVRGHEREIETRFARDIDSTDLTPWLYNYQAGTDAPYDQGYWIGYRIAKSYYLQAKERGAAVRDILQLDDPKAFLAKSGWTPGMTLPPPGEGID</sequence>
<dbReference type="GO" id="GO:0008233">
    <property type="term" value="F:peptidase activity"/>
    <property type="evidence" value="ECO:0007669"/>
    <property type="project" value="UniProtKB-KW"/>
</dbReference>
<keyword evidence="3" id="KW-1185">Reference proteome</keyword>
<gene>
    <name evidence="2" type="ORF">QLQ15_11635</name>
</gene>
<feature type="signal peptide" evidence="1">
    <location>
        <begin position="1"/>
        <end position="22"/>
    </location>
</feature>
<keyword evidence="2" id="KW-0645">Protease</keyword>
<reference evidence="2 3" key="1">
    <citation type="submission" date="2023-05" db="EMBL/GenBank/DDBJ databases">
        <title>Lysobacter sp. strain LF1 Genome sequencing and assembly.</title>
        <authorList>
            <person name="Jung Y."/>
        </authorList>
    </citation>
    <scope>NUCLEOTIDE SEQUENCE [LARGE SCALE GENOMIC DNA]</scope>
    <source>
        <strain evidence="2 3">LF1</strain>
    </source>
</reference>
<feature type="chain" id="PRO_5046272430" evidence="1">
    <location>
        <begin position="23"/>
        <end position="315"/>
    </location>
</feature>